<dbReference type="InterPro" id="IPR044922">
    <property type="entry name" value="DUF2063_N_sf"/>
</dbReference>
<reference evidence="2 3" key="1">
    <citation type="submission" date="2018-12" db="EMBL/GenBank/DDBJ databases">
        <title>Sequencing of bacterial isolates from soil warming experiment in Harvard Forest, Massachusetts, USA.</title>
        <authorList>
            <person name="Deangelis K."/>
        </authorList>
    </citation>
    <scope>NUCLEOTIDE SEQUENCE [LARGE SCALE GENOMIC DNA]</scope>
    <source>
        <strain evidence="2 3">EB153</strain>
    </source>
</reference>
<sequence>MIGSDLHLLQRRMAAAVMRPLTFNEQMRKRDASCPSVADEAGAFIRPNDRLTSFERLEIYNRQYWFRLFSSFEEDFPGLKSIVGSRKFQALMRAYLEAHPSRSFTLRNLGSSLVDWLKENPQYTAPNTESAIAMAALEWAHIEAFDNESREPLAADEIASLDGDSHITLQPYLRLLTAPYAVDDALLAVREGSQPSGTQASNAVGIHVVRRTRSRRPSQQQIYLAIHRHDDTVYYKRLSREDFLLLQSLEEGQSLGEAIEAAFADSTTPESDRPAIIQSAFHHWMQMGWLCAPRATTETL</sequence>
<dbReference type="Pfam" id="PF09836">
    <property type="entry name" value="DUF2063"/>
    <property type="match status" value="1"/>
</dbReference>
<protein>
    <recommendedName>
        <fullName evidence="1">Putative DNA-binding domain-containing protein</fullName>
    </recommendedName>
</protein>
<dbReference type="AlphaFoldDB" id="A0A428MG75"/>
<name>A0A428MG75_9BACT</name>
<dbReference type="EMBL" id="RSDW01000001">
    <property type="protein sequence ID" value="RSL15894.1"/>
    <property type="molecule type" value="Genomic_DNA"/>
</dbReference>
<proteinExistence type="predicted"/>
<comment type="caution">
    <text evidence="2">The sequence shown here is derived from an EMBL/GenBank/DDBJ whole genome shotgun (WGS) entry which is preliminary data.</text>
</comment>
<dbReference type="OrthoDB" id="192286at2"/>
<dbReference type="InterPro" id="IPR018640">
    <property type="entry name" value="DUF2063"/>
</dbReference>
<evidence type="ECO:0000313" key="2">
    <source>
        <dbReference type="EMBL" id="RSL15894.1"/>
    </source>
</evidence>
<feature type="domain" description="Putative DNA-binding" evidence="1">
    <location>
        <begin position="10"/>
        <end position="117"/>
    </location>
</feature>
<dbReference type="Gene3D" id="1.10.150.690">
    <property type="entry name" value="DUF2063"/>
    <property type="match status" value="1"/>
</dbReference>
<accession>A0A428MG75</accession>
<evidence type="ECO:0000259" key="1">
    <source>
        <dbReference type="Pfam" id="PF09836"/>
    </source>
</evidence>
<gene>
    <name evidence="2" type="ORF">EDE15_1400</name>
</gene>
<organism evidence="2 3">
    <name type="scientific">Edaphobacter aggregans</name>
    <dbReference type="NCBI Taxonomy" id="570835"/>
    <lineage>
        <taxon>Bacteria</taxon>
        <taxon>Pseudomonadati</taxon>
        <taxon>Acidobacteriota</taxon>
        <taxon>Terriglobia</taxon>
        <taxon>Terriglobales</taxon>
        <taxon>Acidobacteriaceae</taxon>
        <taxon>Edaphobacter</taxon>
    </lineage>
</organism>
<dbReference type="Proteomes" id="UP000269669">
    <property type="component" value="Unassembled WGS sequence"/>
</dbReference>
<keyword evidence="3" id="KW-1185">Reference proteome</keyword>
<evidence type="ECO:0000313" key="3">
    <source>
        <dbReference type="Proteomes" id="UP000269669"/>
    </source>
</evidence>